<comment type="caution">
    <text evidence="1">The sequence shown here is derived from an EMBL/GenBank/DDBJ whole genome shotgun (WGS) entry which is preliminary data.</text>
</comment>
<sequence>MFMLFLLNIACQAQLSPAFYDSSCPNAFSAIRTAIRSTAIASDRRMAASLIRLHFHDCFVQGGCKTWSGGVNREIQDSKP</sequence>
<evidence type="ECO:0000313" key="2">
    <source>
        <dbReference type="Proteomes" id="UP000309997"/>
    </source>
</evidence>
<organism evidence="1 2">
    <name type="scientific">Populus alba</name>
    <name type="common">White poplar</name>
    <dbReference type="NCBI Taxonomy" id="43335"/>
    <lineage>
        <taxon>Eukaryota</taxon>
        <taxon>Viridiplantae</taxon>
        <taxon>Streptophyta</taxon>
        <taxon>Embryophyta</taxon>
        <taxon>Tracheophyta</taxon>
        <taxon>Spermatophyta</taxon>
        <taxon>Magnoliopsida</taxon>
        <taxon>eudicotyledons</taxon>
        <taxon>Gunneridae</taxon>
        <taxon>Pentapetalae</taxon>
        <taxon>rosids</taxon>
        <taxon>fabids</taxon>
        <taxon>Malpighiales</taxon>
        <taxon>Salicaceae</taxon>
        <taxon>Saliceae</taxon>
        <taxon>Populus</taxon>
    </lineage>
</organism>
<proteinExistence type="predicted"/>
<evidence type="ECO:0000313" key="1">
    <source>
        <dbReference type="EMBL" id="KAL3581276.1"/>
    </source>
</evidence>
<reference evidence="1 2" key="1">
    <citation type="journal article" date="2024" name="Plant Biotechnol. J.">
        <title>Genome and CRISPR/Cas9 system of a widespread forest tree (Populus alba) in the world.</title>
        <authorList>
            <person name="Liu Y.J."/>
            <person name="Jiang P.F."/>
            <person name="Han X.M."/>
            <person name="Li X.Y."/>
            <person name="Wang H.M."/>
            <person name="Wang Y.J."/>
            <person name="Wang X.X."/>
            <person name="Zeng Q.Y."/>
        </authorList>
    </citation>
    <scope>NUCLEOTIDE SEQUENCE [LARGE SCALE GENOMIC DNA]</scope>
    <source>
        <strain evidence="2">cv. PAL-ZL1</strain>
    </source>
</reference>
<gene>
    <name evidence="1" type="ORF">D5086_015608</name>
</gene>
<name>A0ACC4BS94_POPAL</name>
<protein>
    <submittedName>
        <fullName evidence="1">Uncharacterized protein</fullName>
    </submittedName>
</protein>
<dbReference type="EMBL" id="RCHU02000008">
    <property type="protein sequence ID" value="KAL3581276.1"/>
    <property type="molecule type" value="Genomic_DNA"/>
</dbReference>
<keyword evidence="2" id="KW-1185">Reference proteome</keyword>
<dbReference type="Proteomes" id="UP000309997">
    <property type="component" value="Unassembled WGS sequence"/>
</dbReference>
<accession>A0ACC4BS94</accession>